<name>A0A423T593_PENVA</name>
<gene>
    <name evidence="3" type="ORF">C7M84_010078</name>
</gene>
<organism evidence="3 4">
    <name type="scientific">Penaeus vannamei</name>
    <name type="common">Whiteleg shrimp</name>
    <name type="synonym">Litopenaeus vannamei</name>
    <dbReference type="NCBI Taxonomy" id="6689"/>
    <lineage>
        <taxon>Eukaryota</taxon>
        <taxon>Metazoa</taxon>
        <taxon>Ecdysozoa</taxon>
        <taxon>Arthropoda</taxon>
        <taxon>Crustacea</taxon>
        <taxon>Multicrustacea</taxon>
        <taxon>Malacostraca</taxon>
        <taxon>Eumalacostraca</taxon>
        <taxon>Eucarida</taxon>
        <taxon>Decapoda</taxon>
        <taxon>Dendrobranchiata</taxon>
        <taxon>Penaeoidea</taxon>
        <taxon>Penaeidae</taxon>
        <taxon>Penaeus</taxon>
    </lineage>
</organism>
<protein>
    <submittedName>
        <fullName evidence="3">Uncharacterized protein</fullName>
    </submittedName>
</protein>
<proteinExistence type="predicted"/>
<evidence type="ECO:0000256" key="1">
    <source>
        <dbReference type="SAM" id="MobiDB-lite"/>
    </source>
</evidence>
<feature type="signal peptide" evidence="2">
    <location>
        <begin position="1"/>
        <end position="25"/>
    </location>
</feature>
<comment type="caution">
    <text evidence="3">The sequence shown here is derived from an EMBL/GenBank/DDBJ whole genome shotgun (WGS) entry which is preliminary data.</text>
</comment>
<keyword evidence="4" id="KW-1185">Reference proteome</keyword>
<dbReference type="EMBL" id="QCYY01002275">
    <property type="protein sequence ID" value="ROT71601.1"/>
    <property type="molecule type" value="Genomic_DNA"/>
</dbReference>
<reference evidence="3 4" key="2">
    <citation type="submission" date="2019-01" db="EMBL/GenBank/DDBJ databases">
        <title>The decoding of complex shrimp genome reveals the adaptation for benthos swimmer, frequently molting mechanism and breeding impact on genome.</title>
        <authorList>
            <person name="Sun Y."/>
            <person name="Gao Y."/>
            <person name="Yu Y."/>
        </authorList>
    </citation>
    <scope>NUCLEOTIDE SEQUENCE [LARGE SCALE GENOMIC DNA]</scope>
    <source>
        <tissue evidence="3">Muscle</tissue>
    </source>
</reference>
<feature type="region of interest" description="Disordered" evidence="1">
    <location>
        <begin position="30"/>
        <end position="74"/>
    </location>
</feature>
<feature type="chain" id="PRO_5019199469" evidence="2">
    <location>
        <begin position="26"/>
        <end position="355"/>
    </location>
</feature>
<dbReference type="Proteomes" id="UP000283509">
    <property type="component" value="Unassembled WGS sequence"/>
</dbReference>
<evidence type="ECO:0000313" key="3">
    <source>
        <dbReference type="EMBL" id="ROT71601.1"/>
    </source>
</evidence>
<accession>A0A423T593</accession>
<dbReference type="AlphaFoldDB" id="A0A423T593"/>
<keyword evidence="2" id="KW-0732">Signal</keyword>
<dbReference type="OrthoDB" id="6373140at2759"/>
<reference evidence="3 4" key="1">
    <citation type="submission" date="2018-04" db="EMBL/GenBank/DDBJ databases">
        <authorList>
            <person name="Zhang X."/>
            <person name="Yuan J."/>
            <person name="Li F."/>
            <person name="Xiang J."/>
        </authorList>
    </citation>
    <scope>NUCLEOTIDE SEQUENCE [LARGE SCALE GENOMIC DNA]</scope>
    <source>
        <tissue evidence="3">Muscle</tissue>
    </source>
</reference>
<feature type="compositionally biased region" description="Basic and acidic residues" evidence="1">
    <location>
        <begin position="53"/>
        <end position="68"/>
    </location>
</feature>
<evidence type="ECO:0000313" key="4">
    <source>
        <dbReference type="Proteomes" id="UP000283509"/>
    </source>
</evidence>
<sequence>MARKMMVNVLLCLLLCIFGLQLAVAEESGLSEESNEIADTPLDIENGNPKENGVQEEKPKSDKDKKNEEDEEVDVEGRIVVGVQEGWADGRVEEAQLVRSANKFNYKIQIARDGAIPCKAEGEETEDEGDYILIYLPRAEGVVQAPASDLLKGLRAAEASILLPEGNINALVGWGQAVKEAARAEGVSDFGELVEILRRDPEVQNRYRSRFDSAGRVFHVLNDLSHVKNHGLEVKEVEEGDRPRYEFTVNGHAPSVVLATPTSERGRSVLLAVSDYLVGTHEPGVGCVDCVTSDNPELYLNVTRVALVGVFVTRPQPFLEDALTSLLATGLHPNKTVVLVYNTVCGRRGVCGRGL</sequence>
<evidence type="ECO:0000256" key="2">
    <source>
        <dbReference type="SAM" id="SignalP"/>
    </source>
</evidence>